<evidence type="ECO:0000313" key="16">
    <source>
        <dbReference type="Proteomes" id="UP000264071"/>
    </source>
</evidence>
<name>A0A3D4VAL6_9BACT</name>
<dbReference type="GO" id="GO:0005886">
    <property type="term" value="C:plasma membrane"/>
    <property type="evidence" value="ECO:0007669"/>
    <property type="project" value="TreeGrafter"/>
</dbReference>
<dbReference type="GO" id="GO:0000155">
    <property type="term" value="F:phosphorelay sensor kinase activity"/>
    <property type="evidence" value="ECO:0007669"/>
    <property type="project" value="InterPro"/>
</dbReference>
<comment type="catalytic activity">
    <reaction evidence="1">
        <text>ATP + protein L-histidine = ADP + protein N-phospho-L-histidine.</text>
        <dbReference type="EC" id="2.7.13.3"/>
    </reaction>
</comment>
<evidence type="ECO:0000256" key="11">
    <source>
        <dbReference type="ARBA" id="ARBA00023012"/>
    </source>
</evidence>
<keyword evidence="8" id="KW-0418">Kinase</keyword>
<dbReference type="Gene3D" id="3.30.565.10">
    <property type="entry name" value="Histidine kinase-like ATPase, C-terminal domain"/>
    <property type="match status" value="1"/>
</dbReference>
<evidence type="ECO:0000256" key="13">
    <source>
        <dbReference type="SAM" id="Phobius"/>
    </source>
</evidence>
<keyword evidence="7" id="KW-0547">Nucleotide-binding</keyword>
<evidence type="ECO:0000256" key="6">
    <source>
        <dbReference type="ARBA" id="ARBA00022692"/>
    </source>
</evidence>
<proteinExistence type="predicted"/>
<dbReference type="SMART" id="SM00387">
    <property type="entry name" value="HATPase_c"/>
    <property type="match status" value="1"/>
</dbReference>
<dbReference type="InterPro" id="IPR004358">
    <property type="entry name" value="Sig_transdc_His_kin-like_C"/>
</dbReference>
<dbReference type="InterPro" id="IPR036890">
    <property type="entry name" value="HATPase_C_sf"/>
</dbReference>
<dbReference type="EMBL" id="DPIY01000010">
    <property type="protein sequence ID" value="HCT58160.1"/>
    <property type="molecule type" value="Genomic_DNA"/>
</dbReference>
<dbReference type="GO" id="GO:0005524">
    <property type="term" value="F:ATP binding"/>
    <property type="evidence" value="ECO:0007669"/>
    <property type="project" value="UniProtKB-KW"/>
</dbReference>
<keyword evidence="10 13" id="KW-1133">Transmembrane helix</keyword>
<feature type="transmembrane region" description="Helical" evidence="13">
    <location>
        <begin position="40"/>
        <end position="73"/>
    </location>
</feature>
<comment type="caution">
    <text evidence="15">The sequence shown here is derived from an EMBL/GenBank/DDBJ whole genome shotgun (WGS) entry which is preliminary data.</text>
</comment>
<dbReference type="SMART" id="SM00388">
    <property type="entry name" value="HisKA"/>
    <property type="match status" value="1"/>
</dbReference>
<dbReference type="Gene3D" id="1.20.120.620">
    <property type="entry name" value="Backbone structure of the membrane domain of e. Coli histidine kinase receptor kdpd"/>
    <property type="match status" value="1"/>
</dbReference>
<organism evidence="15 16">
    <name type="scientific">Gemmatimonas aurantiaca</name>
    <dbReference type="NCBI Taxonomy" id="173480"/>
    <lineage>
        <taxon>Bacteria</taxon>
        <taxon>Pseudomonadati</taxon>
        <taxon>Gemmatimonadota</taxon>
        <taxon>Gemmatimonadia</taxon>
        <taxon>Gemmatimonadales</taxon>
        <taxon>Gemmatimonadaceae</taxon>
        <taxon>Gemmatimonas</taxon>
    </lineage>
</organism>
<dbReference type="InterPro" id="IPR003661">
    <property type="entry name" value="HisK_dim/P_dom"/>
</dbReference>
<evidence type="ECO:0000256" key="7">
    <source>
        <dbReference type="ARBA" id="ARBA00022741"/>
    </source>
</evidence>
<dbReference type="OMA" id="FRIHEAS"/>
<evidence type="ECO:0000256" key="3">
    <source>
        <dbReference type="ARBA" id="ARBA00012438"/>
    </source>
</evidence>
<keyword evidence="12 13" id="KW-0472">Membrane</keyword>
<accession>A0A3D4VAL6</accession>
<dbReference type="PROSITE" id="PS50109">
    <property type="entry name" value="HIS_KIN"/>
    <property type="match status" value="1"/>
</dbReference>
<feature type="domain" description="Histidine kinase" evidence="14">
    <location>
        <begin position="155"/>
        <end position="371"/>
    </location>
</feature>
<evidence type="ECO:0000256" key="9">
    <source>
        <dbReference type="ARBA" id="ARBA00022840"/>
    </source>
</evidence>
<gene>
    <name evidence="15" type="ORF">DGD08_13225</name>
</gene>
<evidence type="ECO:0000256" key="4">
    <source>
        <dbReference type="ARBA" id="ARBA00022553"/>
    </source>
</evidence>
<dbReference type="PANTHER" id="PTHR45569">
    <property type="entry name" value="SENSOR PROTEIN KDPD"/>
    <property type="match status" value="1"/>
</dbReference>
<evidence type="ECO:0000256" key="10">
    <source>
        <dbReference type="ARBA" id="ARBA00022989"/>
    </source>
</evidence>
<evidence type="ECO:0000256" key="2">
    <source>
        <dbReference type="ARBA" id="ARBA00004141"/>
    </source>
</evidence>
<dbReference type="PRINTS" id="PR00344">
    <property type="entry name" value="BCTRLSENSOR"/>
</dbReference>
<dbReference type="PANTHER" id="PTHR45569:SF1">
    <property type="entry name" value="SENSOR PROTEIN KDPD"/>
    <property type="match status" value="1"/>
</dbReference>
<comment type="subcellular location">
    <subcellularLocation>
        <location evidence="2">Membrane</location>
        <topology evidence="2">Multi-pass membrane protein</topology>
    </subcellularLocation>
</comment>
<keyword evidence="9" id="KW-0067">ATP-binding</keyword>
<dbReference type="AlphaFoldDB" id="A0A3D4VAL6"/>
<dbReference type="InterPro" id="IPR036097">
    <property type="entry name" value="HisK_dim/P_sf"/>
</dbReference>
<feature type="transmembrane region" description="Helical" evidence="13">
    <location>
        <begin position="85"/>
        <end position="105"/>
    </location>
</feature>
<evidence type="ECO:0000259" key="14">
    <source>
        <dbReference type="PROSITE" id="PS50109"/>
    </source>
</evidence>
<keyword evidence="6 13" id="KW-0812">Transmembrane</keyword>
<keyword evidence="4" id="KW-0597">Phosphoprotein</keyword>
<evidence type="ECO:0000256" key="1">
    <source>
        <dbReference type="ARBA" id="ARBA00000085"/>
    </source>
</evidence>
<evidence type="ECO:0000313" key="15">
    <source>
        <dbReference type="EMBL" id="HCT58160.1"/>
    </source>
</evidence>
<evidence type="ECO:0000256" key="8">
    <source>
        <dbReference type="ARBA" id="ARBA00022777"/>
    </source>
</evidence>
<keyword evidence="5" id="KW-0808">Transferase</keyword>
<dbReference type="Pfam" id="PF13493">
    <property type="entry name" value="DUF4118"/>
    <property type="match status" value="1"/>
</dbReference>
<dbReference type="Gene3D" id="1.10.287.130">
    <property type="match status" value="1"/>
</dbReference>
<dbReference type="Pfam" id="PF00512">
    <property type="entry name" value="HisKA"/>
    <property type="match status" value="1"/>
</dbReference>
<evidence type="ECO:0000256" key="5">
    <source>
        <dbReference type="ARBA" id="ARBA00022679"/>
    </source>
</evidence>
<dbReference type="InterPro" id="IPR003594">
    <property type="entry name" value="HATPase_dom"/>
</dbReference>
<keyword evidence="11" id="KW-0902">Two-component regulatory system</keyword>
<dbReference type="SUPFAM" id="SSF55874">
    <property type="entry name" value="ATPase domain of HSP90 chaperone/DNA topoisomerase II/histidine kinase"/>
    <property type="match status" value="1"/>
</dbReference>
<dbReference type="InterPro" id="IPR025201">
    <property type="entry name" value="KdpD_TM"/>
</dbReference>
<dbReference type="InterPro" id="IPR052023">
    <property type="entry name" value="Histidine_kinase_KdpD"/>
</dbReference>
<reference evidence="15 16" key="1">
    <citation type="journal article" date="2018" name="Nat. Biotechnol.">
        <title>A standardized bacterial taxonomy based on genome phylogeny substantially revises the tree of life.</title>
        <authorList>
            <person name="Parks D.H."/>
            <person name="Chuvochina M."/>
            <person name="Waite D.W."/>
            <person name="Rinke C."/>
            <person name="Skarshewski A."/>
            <person name="Chaumeil P.A."/>
            <person name="Hugenholtz P."/>
        </authorList>
    </citation>
    <scope>NUCLEOTIDE SEQUENCE [LARGE SCALE GENOMIC DNA]</scope>
    <source>
        <strain evidence="15">UBA8844</strain>
    </source>
</reference>
<dbReference type="InterPro" id="IPR038318">
    <property type="entry name" value="KdpD_sf"/>
</dbReference>
<dbReference type="Pfam" id="PF02518">
    <property type="entry name" value="HATPase_c"/>
    <property type="match status" value="1"/>
</dbReference>
<dbReference type="InterPro" id="IPR005467">
    <property type="entry name" value="His_kinase_dom"/>
</dbReference>
<dbReference type="Proteomes" id="UP000264071">
    <property type="component" value="Unassembled WGS sequence"/>
</dbReference>
<dbReference type="EC" id="2.7.13.3" evidence="3"/>
<evidence type="ECO:0000256" key="12">
    <source>
        <dbReference type="ARBA" id="ARBA00023136"/>
    </source>
</evidence>
<dbReference type="CDD" id="cd00082">
    <property type="entry name" value="HisKA"/>
    <property type="match status" value="1"/>
</dbReference>
<sequence>MWARHRRSLILWLLWVVALAALVAILVPSREQVEQTHAALMMLLIVLGASATVGFTAGVSIALLAFALLSYYFESPLDTIDLPTGVDLIELTSFLIVAVVAARLLTIARTRATLAELRAREIERLAAERTALATQAAQAEGLAEANRMKDALLATVSHDLHTPLTTIRALAGRRSVADDADWLLVQQETDRLAHLVRELLDYSRIRGGALPVRIESYPAEDLVGAVARECAHRLGAHTLHTHVPMSGPVLAGMFDLVLSTRVLVNLVENAAKYGTADSRIDLHVERIGSTLRFAVSNQGPTIADADRERIFEPFTRGGSTVAQSRVPGVGLGLAIARALTEAQAGSLALAVTQGANDSGTTTFVLTLPATDWTEMAPE</sequence>
<protein>
    <recommendedName>
        <fullName evidence="3">histidine kinase</fullName>
        <ecNumber evidence="3">2.7.13.3</ecNumber>
    </recommendedName>
</protein>
<dbReference type="SUPFAM" id="SSF47384">
    <property type="entry name" value="Homodimeric domain of signal transducing histidine kinase"/>
    <property type="match status" value="1"/>
</dbReference>